<accession>X5MM97</accession>
<name>X5MM97_9HYPH</name>
<keyword evidence="8" id="KW-1185">Reference proteome</keyword>
<feature type="domain" description="FAD-binding" evidence="6">
    <location>
        <begin position="2"/>
        <end position="320"/>
    </location>
</feature>
<dbReference type="EMBL" id="HG966617">
    <property type="protein sequence ID" value="CDO60195.1"/>
    <property type="molecule type" value="Genomic_DNA"/>
</dbReference>
<dbReference type="SUPFAM" id="SSF51905">
    <property type="entry name" value="FAD/NAD(P)-binding domain"/>
    <property type="match status" value="1"/>
</dbReference>
<dbReference type="GO" id="GO:0018658">
    <property type="term" value="F:salicylate 1-monooxygenase activity"/>
    <property type="evidence" value="ECO:0007669"/>
    <property type="project" value="UniProtKB-EC"/>
</dbReference>
<dbReference type="Proteomes" id="UP000032160">
    <property type="component" value="Chromosome I"/>
</dbReference>
<sequence length="394" mass="42235">MKAIIAGGGIGGLTAALAFRHFGWEVEVHERAPELGEVGAGIQISPNGMKVLRALGLADRVAENAFEPEALEMRMGRSGRRIFRVPVGDAAVARWGAPYLHVHRADLVEALSTELEDRAPGCVHLSSAVTGYDHSANGIVALTNAGASPEGDVLIGADGIHSAVRTQMLGPETPVFTGNVAWRAVVPIERLGDLAPPPTACIWPGPGRHAVTYRLRRGTLANLVGVVERDDWRGESWTEQGTREEALADFAGWHPIVTNLIEKADAHFRWALFDRAPLTQWSDGRATLMGDAAHPTLPFMAQGAVMAIEDAFVLARACADASSDIPSALERVYASRIKRTSGVQLGSRANAATFHKPTTAAQLATYGPMWLAGRIAPDIVRARQDWLYAEDVTA</sequence>
<keyword evidence="5" id="KW-0503">Monooxygenase</keyword>
<gene>
    <name evidence="7" type="ORF">BN1012_Phect1982</name>
</gene>
<protein>
    <submittedName>
        <fullName evidence="7">Salicylate hydroxylase</fullName>
        <ecNumber evidence="7">1.14.13.1</ecNumber>
    </submittedName>
</protein>
<keyword evidence="4 7" id="KW-0560">Oxidoreductase</keyword>
<dbReference type="PANTHER" id="PTHR13789:SF318">
    <property type="entry name" value="GERANYLGERANYL DIPHOSPHATE REDUCTASE"/>
    <property type="match status" value="1"/>
</dbReference>
<dbReference type="InterPro" id="IPR036188">
    <property type="entry name" value="FAD/NAD-bd_sf"/>
</dbReference>
<dbReference type="STRING" id="1458461.BN1012_Phect1982"/>
<keyword evidence="2" id="KW-0285">Flavoprotein</keyword>
<keyword evidence="3" id="KW-0274">FAD</keyword>
<evidence type="ECO:0000256" key="3">
    <source>
        <dbReference type="ARBA" id="ARBA00022827"/>
    </source>
</evidence>
<evidence type="ECO:0000259" key="6">
    <source>
        <dbReference type="Pfam" id="PF01494"/>
    </source>
</evidence>
<evidence type="ECO:0000256" key="5">
    <source>
        <dbReference type="ARBA" id="ARBA00023033"/>
    </source>
</evidence>
<dbReference type="GO" id="GO:0071949">
    <property type="term" value="F:FAD binding"/>
    <property type="evidence" value="ECO:0007669"/>
    <property type="project" value="InterPro"/>
</dbReference>
<dbReference type="Gene3D" id="3.50.50.60">
    <property type="entry name" value="FAD/NAD(P)-binding domain"/>
    <property type="match status" value="1"/>
</dbReference>
<evidence type="ECO:0000256" key="2">
    <source>
        <dbReference type="ARBA" id="ARBA00022630"/>
    </source>
</evidence>
<dbReference type="InterPro" id="IPR050493">
    <property type="entry name" value="FAD-dep_Monooxygenase_BioMet"/>
</dbReference>
<dbReference type="Pfam" id="PF01494">
    <property type="entry name" value="FAD_binding_3"/>
    <property type="match status" value="1"/>
</dbReference>
<dbReference type="PANTHER" id="PTHR13789">
    <property type="entry name" value="MONOOXYGENASE"/>
    <property type="match status" value="1"/>
</dbReference>
<dbReference type="EC" id="1.14.13.1" evidence="7"/>
<dbReference type="AlphaFoldDB" id="X5MM97"/>
<dbReference type="PATRIC" id="fig|1458461.3.peg.1988"/>
<dbReference type="KEGG" id="pect:BN1012_Phect1982"/>
<dbReference type="SUPFAM" id="SSF54373">
    <property type="entry name" value="FAD-linked reductases, C-terminal domain"/>
    <property type="match status" value="1"/>
</dbReference>
<dbReference type="PRINTS" id="PR00420">
    <property type="entry name" value="RNGMNOXGNASE"/>
</dbReference>
<dbReference type="OrthoDB" id="4230779at2"/>
<evidence type="ECO:0000256" key="4">
    <source>
        <dbReference type="ARBA" id="ARBA00023002"/>
    </source>
</evidence>
<dbReference type="RefSeq" id="WP_043948292.1">
    <property type="nucleotide sequence ID" value="NZ_HG966617.1"/>
</dbReference>
<evidence type="ECO:0000256" key="1">
    <source>
        <dbReference type="ARBA" id="ARBA00001974"/>
    </source>
</evidence>
<evidence type="ECO:0000313" key="7">
    <source>
        <dbReference type="EMBL" id="CDO60195.1"/>
    </source>
</evidence>
<dbReference type="InterPro" id="IPR002938">
    <property type="entry name" value="FAD-bd"/>
</dbReference>
<evidence type="ECO:0000313" key="8">
    <source>
        <dbReference type="Proteomes" id="UP000032160"/>
    </source>
</evidence>
<dbReference type="HOGENOM" id="CLU_009665_19_5_5"/>
<organism evidence="7 8">
    <name type="scientific">Candidatus Phaeomarinibacter ectocarpi</name>
    <dbReference type="NCBI Taxonomy" id="1458461"/>
    <lineage>
        <taxon>Bacteria</taxon>
        <taxon>Pseudomonadati</taxon>
        <taxon>Pseudomonadota</taxon>
        <taxon>Alphaproteobacteria</taxon>
        <taxon>Hyphomicrobiales</taxon>
        <taxon>Parvibaculaceae</taxon>
        <taxon>Candidatus Phaeomarinibacter</taxon>
    </lineage>
</organism>
<reference evidence="7 8" key="1">
    <citation type="journal article" date="2014" name="Front. Genet.">
        <title>Genome and metabolic network of "Candidatus Phaeomarinobacter ectocarpi" Ec32, a new candidate genus of Alphaproteobacteria frequently associated with brown algae.</title>
        <authorList>
            <person name="Dittami S.M."/>
            <person name="Barbeyron T."/>
            <person name="Boyen C."/>
            <person name="Cambefort J."/>
            <person name="Collet G."/>
            <person name="Delage L."/>
            <person name="Gobet A."/>
            <person name="Groisillier A."/>
            <person name="Leblanc C."/>
            <person name="Michel G."/>
            <person name="Scornet D."/>
            <person name="Siegel A."/>
            <person name="Tapia J.E."/>
            <person name="Tonon T."/>
        </authorList>
    </citation>
    <scope>NUCLEOTIDE SEQUENCE [LARGE SCALE GENOMIC DNA]</scope>
    <source>
        <strain evidence="7 8">Ec32</strain>
    </source>
</reference>
<proteinExistence type="predicted"/>
<comment type="cofactor">
    <cofactor evidence="1">
        <name>FAD</name>
        <dbReference type="ChEBI" id="CHEBI:57692"/>
    </cofactor>
</comment>